<dbReference type="InterPro" id="IPR005467">
    <property type="entry name" value="His_kinase_dom"/>
</dbReference>
<evidence type="ECO:0000256" key="7">
    <source>
        <dbReference type="ARBA" id="ARBA00022777"/>
    </source>
</evidence>
<feature type="domain" description="Histidine kinase" evidence="12">
    <location>
        <begin position="298"/>
        <end position="511"/>
    </location>
</feature>
<dbReference type="PANTHER" id="PTHR45436">
    <property type="entry name" value="SENSOR HISTIDINE KINASE YKOH"/>
    <property type="match status" value="1"/>
</dbReference>
<evidence type="ECO:0000256" key="2">
    <source>
        <dbReference type="ARBA" id="ARBA00004236"/>
    </source>
</evidence>
<keyword evidence="8 11" id="KW-1133">Transmembrane helix</keyword>
<dbReference type="Proteomes" id="UP000309128">
    <property type="component" value="Unassembled WGS sequence"/>
</dbReference>
<evidence type="ECO:0000256" key="4">
    <source>
        <dbReference type="ARBA" id="ARBA00022553"/>
    </source>
</evidence>
<dbReference type="Pfam" id="PF02518">
    <property type="entry name" value="HATPase_c"/>
    <property type="match status" value="1"/>
</dbReference>
<dbReference type="GO" id="GO:0000155">
    <property type="term" value="F:phosphorelay sensor kinase activity"/>
    <property type="evidence" value="ECO:0007669"/>
    <property type="project" value="InterPro"/>
</dbReference>
<evidence type="ECO:0000256" key="8">
    <source>
        <dbReference type="ARBA" id="ARBA00022989"/>
    </source>
</evidence>
<dbReference type="InterPro" id="IPR036097">
    <property type="entry name" value="HisK_dim/P_sf"/>
</dbReference>
<dbReference type="CDD" id="cd00082">
    <property type="entry name" value="HisKA"/>
    <property type="match status" value="1"/>
</dbReference>
<evidence type="ECO:0000256" key="5">
    <source>
        <dbReference type="ARBA" id="ARBA00022679"/>
    </source>
</evidence>
<evidence type="ECO:0000259" key="13">
    <source>
        <dbReference type="PROSITE" id="PS50885"/>
    </source>
</evidence>
<dbReference type="EMBL" id="VCKY01000431">
    <property type="protein sequence ID" value="TMR05618.1"/>
    <property type="molecule type" value="Genomic_DNA"/>
</dbReference>
<evidence type="ECO:0000256" key="11">
    <source>
        <dbReference type="SAM" id="Phobius"/>
    </source>
</evidence>
<dbReference type="GO" id="GO:0005886">
    <property type="term" value="C:plasma membrane"/>
    <property type="evidence" value="ECO:0007669"/>
    <property type="project" value="UniProtKB-SubCell"/>
</dbReference>
<dbReference type="Gene3D" id="1.10.287.130">
    <property type="match status" value="1"/>
</dbReference>
<keyword evidence="4" id="KW-0597">Phosphoprotein</keyword>
<feature type="transmembrane region" description="Helical" evidence="11">
    <location>
        <begin position="66"/>
        <end position="93"/>
    </location>
</feature>
<protein>
    <recommendedName>
        <fullName evidence="3">histidine kinase</fullName>
        <ecNumber evidence="3">2.7.13.3</ecNumber>
    </recommendedName>
</protein>
<dbReference type="PROSITE" id="PS50109">
    <property type="entry name" value="HIS_KIN"/>
    <property type="match status" value="1"/>
</dbReference>
<comment type="caution">
    <text evidence="14">The sequence shown here is derived from an EMBL/GenBank/DDBJ whole genome shotgun (WGS) entry which is preliminary data.</text>
</comment>
<dbReference type="Gene3D" id="3.30.565.10">
    <property type="entry name" value="Histidine kinase-like ATPase, C-terminal domain"/>
    <property type="match status" value="1"/>
</dbReference>
<keyword evidence="7 14" id="KW-0418">Kinase</keyword>
<accession>A0A5S4EUV3</accession>
<dbReference type="AlphaFoldDB" id="A0A5S4EUV3"/>
<dbReference type="PANTHER" id="PTHR45436:SF5">
    <property type="entry name" value="SENSOR HISTIDINE KINASE TRCS"/>
    <property type="match status" value="1"/>
</dbReference>
<dbReference type="SMART" id="SM00388">
    <property type="entry name" value="HisKA"/>
    <property type="match status" value="1"/>
</dbReference>
<keyword evidence="9" id="KW-0902">Two-component regulatory system</keyword>
<dbReference type="InterPro" id="IPR003661">
    <property type="entry name" value="HisK_dim/P_dom"/>
</dbReference>
<dbReference type="SMART" id="SM00304">
    <property type="entry name" value="HAMP"/>
    <property type="match status" value="1"/>
</dbReference>
<dbReference type="SMART" id="SM00387">
    <property type="entry name" value="HATPase_c"/>
    <property type="match status" value="1"/>
</dbReference>
<feature type="domain" description="HAMP" evidence="13">
    <location>
        <begin position="237"/>
        <end position="290"/>
    </location>
</feature>
<dbReference type="PROSITE" id="PS50885">
    <property type="entry name" value="HAMP"/>
    <property type="match status" value="1"/>
</dbReference>
<dbReference type="SUPFAM" id="SSF47384">
    <property type="entry name" value="Homodimeric domain of signal transducing histidine kinase"/>
    <property type="match status" value="1"/>
</dbReference>
<sequence length="522" mass="56220">MSGPPAPPRIPSLLDPPDTIKSAGLASLVVLIHPWAQIRISPHTAQEHGVNRPRGRRMTRSRNITITGRITLFTAVVSALLCTLLAVVLMIAIHRYATSALSSEIRAAGGRVAITVEDLGRVSGPLAQHPGRNVQVVDHQGRVVESTPALRGKPPMATFSPDGMNTREDVVCGGVFGHGQCDIVIAQSADRPEGNWTVYASSPVVPMWVEPWLASRMIGSAAVLAVAITYLGNRIVSASLRPVSAIRRELDEINATCPSRRVPTPHNRDEISDLADSINHTLTRLDTAMTQQRQFASDASHDLRSPIAAMRAEVEDALLAPEGTTVTRLCNTLLGSLKRIESIVSDLLTLTKLDASAPTALTPIDLADLVGEECRMHPQTTKRLICRLEPGVQVRADPQHVGRLLTNLLDNADRHAESTITVTLQHEDDESCPGGVAVLEVLDDGPGIDPDKRELVFRRFTRLDSARNKNTGGSGLGLPIARRIAEAAGGTLRIEDSDRGTRFVLRVPRYARDASDSTPAAG</sequence>
<dbReference type="InterPro" id="IPR003660">
    <property type="entry name" value="HAMP_dom"/>
</dbReference>
<name>A0A5S4EUV3_9ACTN</name>
<keyword evidence="10 11" id="KW-0472">Membrane</keyword>
<dbReference type="EC" id="2.7.13.3" evidence="3"/>
<keyword evidence="5" id="KW-0808">Transferase</keyword>
<evidence type="ECO:0000256" key="1">
    <source>
        <dbReference type="ARBA" id="ARBA00000085"/>
    </source>
</evidence>
<dbReference type="InterPro" id="IPR003594">
    <property type="entry name" value="HATPase_dom"/>
</dbReference>
<keyword evidence="6 11" id="KW-0812">Transmembrane</keyword>
<dbReference type="InterPro" id="IPR004358">
    <property type="entry name" value="Sig_transdc_His_kin-like_C"/>
</dbReference>
<evidence type="ECO:0000256" key="9">
    <source>
        <dbReference type="ARBA" id="ARBA00023012"/>
    </source>
</evidence>
<keyword evidence="15" id="KW-1185">Reference proteome</keyword>
<evidence type="ECO:0000256" key="10">
    <source>
        <dbReference type="ARBA" id="ARBA00023136"/>
    </source>
</evidence>
<evidence type="ECO:0000313" key="15">
    <source>
        <dbReference type="Proteomes" id="UP000309128"/>
    </source>
</evidence>
<proteinExistence type="predicted"/>
<evidence type="ECO:0000256" key="6">
    <source>
        <dbReference type="ARBA" id="ARBA00022692"/>
    </source>
</evidence>
<comment type="catalytic activity">
    <reaction evidence="1">
        <text>ATP + protein L-histidine = ADP + protein N-phospho-L-histidine.</text>
        <dbReference type="EC" id="2.7.13.3"/>
    </reaction>
</comment>
<dbReference type="InterPro" id="IPR050428">
    <property type="entry name" value="TCS_sensor_his_kinase"/>
</dbReference>
<evidence type="ECO:0000259" key="12">
    <source>
        <dbReference type="PROSITE" id="PS50109"/>
    </source>
</evidence>
<evidence type="ECO:0000313" key="14">
    <source>
        <dbReference type="EMBL" id="TMR05618.1"/>
    </source>
</evidence>
<dbReference type="Pfam" id="PF00512">
    <property type="entry name" value="HisKA"/>
    <property type="match status" value="1"/>
</dbReference>
<comment type="subcellular location">
    <subcellularLocation>
        <location evidence="2">Cell membrane</location>
    </subcellularLocation>
</comment>
<dbReference type="PRINTS" id="PR00344">
    <property type="entry name" value="BCTRLSENSOR"/>
</dbReference>
<reference evidence="14 15" key="1">
    <citation type="submission" date="2019-05" db="EMBL/GenBank/DDBJ databases">
        <title>Draft genome sequence of Nonomuraea turkmeniaca DSM 43926.</title>
        <authorList>
            <person name="Saricaoglu S."/>
            <person name="Isik K."/>
        </authorList>
    </citation>
    <scope>NUCLEOTIDE SEQUENCE [LARGE SCALE GENOMIC DNA]</scope>
    <source>
        <strain evidence="14 15">DSM 43926</strain>
    </source>
</reference>
<organism evidence="14 15">
    <name type="scientific">Nonomuraea turkmeniaca</name>
    <dbReference type="NCBI Taxonomy" id="103838"/>
    <lineage>
        <taxon>Bacteria</taxon>
        <taxon>Bacillati</taxon>
        <taxon>Actinomycetota</taxon>
        <taxon>Actinomycetes</taxon>
        <taxon>Streptosporangiales</taxon>
        <taxon>Streptosporangiaceae</taxon>
        <taxon>Nonomuraea</taxon>
    </lineage>
</organism>
<dbReference type="SUPFAM" id="SSF55874">
    <property type="entry name" value="ATPase domain of HSP90 chaperone/DNA topoisomerase II/histidine kinase"/>
    <property type="match status" value="1"/>
</dbReference>
<evidence type="ECO:0000256" key="3">
    <source>
        <dbReference type="ARBA" id="ARBA00012438"/>
    </source>
</evidence>
<dbReference type="InterPro" id="IPR036890">
    <property type="entry name" value="HATPase_C_sf"/>
</dbReference>
<dbReference type="OrthoDB" id="9786919at2"/>
<gene>
    <name evidence="14" type="ORF">ETD86_53030</name>
</gene>